<feature type="region of interest" description="Disordered" evidence="1">
    <location>
        <begin position="43"/>
        <end position="66"/>
    </location>
</feature>
<comment type="caution">
    <text evidence="2">The sequence shown here is derived from an EMBL/GenBank/DDBJ whole genome shotgun (WGS) entry which is preliminary data.</text>
</comment>
<evidence type="ECO:0000313" key="3">
    <source>
        <dbReference type="Proteomes" id="UP001604277"/>
    </source>
</evidence>
<dbReference type="EMBL" id="JBFOLJ010000011">
    <property type="protein sequence ID" value="KAL2496945.1"/>
    <property type="molecule type" value="Genomic_DNA"/>
</dbReference>
<accession>A0ABD1S885</accession>
<protein>
    <submittedName>
        <fullName evidence="2">Uncharacterized protein</fullName>
    </submittedName>
</protein>
<reference evidence="3" key="1">
    <citation type="submission" date="2024-07" db="EMBL/GenBank/DDBJ databases">
        <title>Two chromosome-level genome assemblies of Korean endemic species Abeliophyllum distichum and Forsythia ovata (Oleaceae).</title>
        <authorList>
            <person name="Jang H."/>
        </authorList>
    </citation>
    <scope>NUCLEOTIDE SEQUENCE [LARGE SCALE GENOMIC DNA]</scope>
</reference>
<sequence length="126" mass="14514">MPCFDNKVETYSIEMVFMNEEIDTIVEGKMLFKIQVKLQNDSEHNESSNSLSGFFRNHRSSSSTREPPRTLVFVSNAVCKVLHKQTWLVGTNSLVRIEMVKGDSDKRALSALIRPSSHQHRRQFDL</sequence>
<keyword evidence="3" id="KW-1185">Reference proteome</keyword>
<evidence type="ECO:0000256" key="1">
    <source>
        <dbReference type="SAM" id="MobiDB-lite"/>
    </source>
</evidence>
<organism evidence="2 3">
    <name type="scientific">Forsythia ovata</name>
    <dbReference type="NCBI Taxonomy" id="205694"/>
    <lineage>
        <taxon>Eukaryota</taxon>
        <taxon>Viridiplantae</taxon>
        <taxon>Streptophyta</taxon>
        <taxon>Embryophyta</taxon>
        <taxon>Tracheophyta</taxon>
        <taxon>Spermatophyta</taxon>
        <taxon>Magnoliopsida</taxon>
        <taxon>eudicotyledons</taxon>
        <taxon>Gunneridae</taxon>
        <taxon>Pentapetalae</taxon>
        <taxon>asterids</taxon>
        <taxon>lamiids</taxon>
        <taxon>Lamiales</taxon>
        <taxon>Oleaceae</taxon>
        <taxon>Forsythieae</taxon>
        <taxon>Forsythia</taxon>
    </lineage>
</organism>
<gene>
    <name evidence="2" type="ORF">Fot_40702</name>
</gene>
<dbReference type="Proteomes" id="UP001604277">
    <property type="component" value="Unassembled WGS sequence"/>
</dbReference>
<dbReference type="AlphaFoldDB" id="A0ABD1S885"/>
<name>A0ABD1S885_9LAMI</name>
<proteinExistence type="predicted"/>
<evidence type="ECO:0000313" key="2">
    <source>
        <dbReference type="EMBL" id="KAL2496945.1"/>
    </source>
</evidence>